<proteinExistence type="predicted"/>
<feature type="binding site" evidence="1">
    <location>
        <position position="57"/>
    </location>
    <ligand>
        <name>Zn(2+)</name>
        <dbReference type="ChEBI" id="CHEBI:29105"/>
    </ligand>
</feature>
<dbReference type="GO" id="GO:0032259">
    <property type="term" value="P:methylation"/>
    <property type="evidence" value="ECO:0007669"/>
    <property type="project" value="UniProtKB-KW"/>
</dbReference>
<dbReference type="Pfam" id="PF13649">
    <property type="entry name" value="Methyltransf_25"/>
    <property type="match status" value="1"/>
</dbReference>
<dbReference type="PIRSF" id="PIRSF018249">
    <property type="entry name" value="MyrA_prd"/>
    <property type="match status" value="1"/>
</dbReference>
<keyword evidence="2" id="KW-0949">S-adenosyl-L-methionine</keyword>
<feature type="binding site" evidence="1">
    <location>
        <position position="61"/>
    </location>
    <ligand>
        <name>Zn(2+)</name>
        <dbReference type="ChEBI" id="CHEBI:29105"/>
    </ligand>
</feature>
<evidence type="ECO:0000313" key="5">
    <source>
        <dbReference type="EMBL" id="RUO48286.1"/>
    </source>
</evidence>
<name>A0A432XI35_9GAMM</name>
<organism evidence="5 6">
    <name type="scientific">Pseudidiomarina aquimaris</name>
    <dbReference type="NCBI Taxonomy" id="641841"/>
    <lineage>
        <taxon>Bacteria</taxon>
        <taxon>Pseudomonadati</taxon>
        <taxon>Pseudomonadota</taxon>
        <taxon>Gammaproteobacteria</taxon>
        <taxon>Alteromonadales</taxon>
        <taxon>Idiomarinaceae</taxon>
        <taxon>Pseudidiomarina</taxon>
    </lineage>
</organism>
<comment type="caution">
    <text evidence="5">The sequence shown here is derived from an EMBL/GenBank/DDBJ whole genome shotgun (WGS) entry which is preliminary data.</text>
</comment>
<evidence type="ECO:0000313" key="6">
    <source>
        <dbReference type="Proteomes" id="UP000286678"/>
    </source>
</evidence>
<dbReference type="InterPro" id="IPR016718">
    <property type="entry name" value="rRNA_m1G-MeTrfase_A_prd"/>
</dbReference>
<dbReference type="Gene3D" id="3.40.50.150">
    <property type="entry name" value="Vaccinia Virus protein VP39"/>
    <property type="match status" value="1"/>
</dbReference>
<feature type="binding site" evidence="2">
    <location>
        <position position="220"/>
    </location>
    <ligand>
        <name>S-adenosyl-L-methionine</name>
        <dbReference type="ChEBI" id="CHEBI:59789"/>
    </ligand>
</feature>
<keyword evidence="5" id="KW-0808">Transferase</keyword>
<feature type="binding site" evidence="2">
    <location>
        <position position="103"/>
    </location>
    <ligand>
        <name>S-adenosyl-L-methionine</name>
        <dbReference type="ChEBI" id="CHEBI:59789"/>
    </ligand>
</feature>
<accession>A0A432XI35</accession>
<dbReference type="InterPro" id="IPR029063">
    <property type="entry name" value="SAM-dependent_MTases_sf"/>
</dbReference>
<sequence length="305" mass="33540">MRVRAHSSAHLRLLSQLAYTRPITTSQEKSTVITPFSQLCCPLDGADLTLNDKTWRCEQGHSFDVAKQGYVNLLPVQNKRSKDPGDSKAMVQARSRFLGEGFYAPLAEALATQVLAQPGGALLDAGCGEGYYLRNVLDHATACGAEFSAAALDISKWAVQAAAKRDKRVSWLVASNSSIPVPANSIDTLLCVFGFPVESEFKRVLSNRGRLMMVDPAPDHLHELKQLIYDEVKDKPASLPVSDTWTLVTEERVTFGVELTSREVIHDLLGMTPHLYRASSAGRERAEALTSLTVTVDVWLRVFKV</sequence>
<feature type="binding site" evidence="2">
    <location>
        <begin position="129"/>
        <end position="130"/>
    </location>
    <ligand>
        <name>S-adenosyl-L-methionine</name>
        <dbReference type="ChEBI" id="CHEBI:59789"/>
    </ligand>
</feature>
<evidence type="ECO:0000259" key="4">
    <source>
        <dbReference type="Pfam" id="PF21302"/>
    </source>
</evidence>
<dbReference type="GO" id="GO:0008168">
    <property type="term" value="F:methyltransferase activity"/>
    <property type="evidence" value="ECO:0007669"/>
    <property type="project" value="UniProtKB-KW"/>
</dbReference>
<reference evidence="6" key="1">
    <citation type="journal article" date="2018" name="Front. Microbiol.">
        <title>Genome-Based Analysis Reveals the Taxonomy and Diversity of the Family Idiomarinaceae.</title>
        <authorList>
            <person name="Liu Y."/>
            <person name="Lai Q."/>
            <person name="Shao Z."/>
        </authorList>
    </citation>
    <scope>NUCLEOTIDE SEQUENCE [LARGE SCALE GENOMIC DNA]</scope>
    <source>
        <strain evidence="6">SW15</strain>
    </source>
</reference>
<dbReference type="GO" id="GO:0046872">
    <property type="term" value="F:metal ion binding"/>
    <property type="evidence" value="ECO:0007669"/>
    <property type="project" value="UniProtKB-KW"/>
</dbReference>
<dbReference type="InterPro" id="IPR041698">
    <property type="entry name" value="Methyltransf_25"/>
</dbReference>
<dbReference type="OrthoDB" id="108476at2"/>
<feature type="domain" description="23S rRNA (guanine(745)-N(1))-methyltransferase N-terminal" evidence="4">
    <location>
        <begin position="40"/>
        <end position="82"/>
    </location>
</feature>
<evidence type="ECO:0000256" key="2">
    <source>
        <dbReference type="PIRSR" id="PIRSR018249-2"/>
    </source>
</evidence>
<gene>
    <name evidence="5" type="ORF">CWE21_07000</name>
</gene>
<dbReference type="Proteomes" id="UP000286678">
    <property type="component" value="Unassembled WGS sequence"/>
</dbReference>
<dbReference type="AlphaFoldDB" id="A0A432XI35"/>
<dbReference type="Pfam" id="PF21302">
    <property type="entry name" value="Zn_ribbon_RlmA"/>
    <property type="match status" value="1"/>
</dbReference>
<protein>
    <submittedName>
        <fullName evidence="5">rRNA (Guanine-N1)-methyltransferase</fullName>
    </submittedName>
</protein>
<keyword evidence="6" id="KW-1185">Reference proteome</keyword>
<feature type="domain" description="Methyltransferase" evidence="3">
    <location>
        <begin position="123"/>
        <end position="207"/>
    </location>
</feature>
<keyword evidence="5" id="KW-0489">Methyltransferase</keyword>
<dbReference type="SUPFAM" id="SSF53335">
    <property type="entry name" value="S-adenosyl-L-methionine-dependent methyltransferases"/>
    <property type="match status" value="1"/>
</dbReference>
<dbReference type="EMBL" id="PIPT01000004">
    <property type="protein sequence ID" value="RUO48286.1"/>
    <property type="molecule type" value="Genomic_DNA"/>
</dbReference>
<dbReference type="InterPro" id="IPR048647">
    <property type="entry name" value="RlmA_N"/>
</dbReference>
<evidence type="ECO:0000259" key="3">
    <source>
        <dbReference type="Pfam" id="PF13649"/>
    </source>
</evidence>
<keyword evidence="1" id="KW-0479">Metal-binding</keyword>
<evidence type="ECO:0000256" key="1">
    <source>
        <dbReference type="PIRSR" id="PIRSR018249-1"/>
    </source>
</evidence>
<keyword evidence="1" id="KW-0862">Zinc</keyword>